<evidence type="ECO:0000256" key="3">
    <source>
        <dbReference type="ARBA" id="ARBA00022596"/>
    </source>
</evidence>
<dbReference type="Pfam" id="PF05194">
    <property type="entry name" value="UreE_C"/>
    <property type="match status" value="1"/>
</dbReference>
<dbReference type="InterPro" id="IPR007864">
    <property type="entry name" value="UreE_C_dom"/>
</dbReference>
<comment type="similarity">
    <text evidence="5">Belongs to the UreE family.</text>
</comment>
<dbReference type="EMBL" id="CP054020">
    <property type="protein sequence ID" value="QKI89844.1"/>
    <property type="molecule type" value="Genomic_DNA"/>
</dbReference>
<dbReference type="SUPFAM" id="SSF69737">
    <property type="entry name" value="Urease metallochaperone UreE, C-terminal domain"/>
    <property type="match status" value="1"/>
</dbReference>
<dbReference type="GO" id="GO:0019627">
    <property type="term" value="P:urea metabolic process"/>
    <property type="evidence" value="ECO:0007669"/>
    <property type="project" value="InterPro"/>
</dbReference>
<feature type="compositionally biased region" description="Basic residues" evidence="6">
    <location>
        <begin position="143"/>
        <end position="165"/>
    </location>
</feature>
<dbReference type="SMART" id="SM00988">
    <property type="entry name" value="UreE_N"/>
    <property type="match status" value="1"/>
</dbReference>
<keyword evidence="9" id="KW-1185">Reference proteome</keyword>
<keyword evidence="3 5" id="KW-0533">Nickel</keyword>
<sequence length="165" mass="18343">MKEFFVVNQAKQDDLNLGTLTLSFSQREKSRLKASLDSGEEVGLFLPRGTVLREGDVLSNQQGESVVVKAALESVSTITAPDTHLLLRIAYHLGNRHVPLQVEPEWLRYVHDHVLDDMVRQLGGTVTSEMASFQPESGAYGGGHHHGGHEHSHAHAHSHEHHHHH</sequence>
<dbReference type="NCBIfam" id="NF009751">
    <property type="entry name" value="PRK13261.1-1"/>
    <property type="match status" value="1"/>
</dbReference>
<evidence type="ECO:0000313" key="8">
    <source>
        <dbReference type="EMBL" id="QKI89844.1"/>
    </source>
</evidence>
<dbReference type="GO" id="GO:0051082">
    <property type="term" value="F:unfolded protein binding"/>
    <property type="evidence" value="ECO:0007669"/>
    <property type="project" value="UniProtKB-UniRule"/>
</dbReference>
<dbReference type="CDD" id="cd00571">
    <property type="entry name" value="UreE"/>
    <property type="match status" value="1"/>
</dbReference>
<dbReference type="Gene3D" id="2.60.260.20">
    <property type="entry name" value="Urease metallochaperone UreE, N-terminal domain"/>
    <property type="match status" value="1"/>
</dbReference>
<comment type="function">
    <text evidence="5">Involved in urease metallocenter assembly. Binds nickel. Probably functions as a nickel donor during metallocenter assembly.</text>
</comment>
<dbReference type="GO" id="GO:0006457">
    <property type="term" value="P:protein folding"/>
    <property type="evidence" value="ECO:0007669"/>
    <property type="project" value="InterPro"/>
</dbReference>
<keyword evidence="4 5" id="KW-0143">Chaperone</keyword>
<gene>
    <name evidence="5 8" type="primary">ureE</name>
    <name evidence="8" type="ORF">HQN79_09790</name>
</gene>
<dbReference type="KEGG" id="txa:HQN79_09790"/>
<dbReference type="GO" id="GO:0016151">
    <property type="term" value="F:nickel cation binding"/>
    <property type="evidence" value="ECO:0007669"/>
    <property type="project" value="UniProtKB-UniRule"/>
</dbReference>
<dbReference type="InterPro" id="IPR004029">
    <property type="entry name" value="UreE_N"/>
</dbReference>
<reference evidence="8 9" key="1">
    <citation type="submission" date="2020-05" db="EMBL/GenBank/DDBJ databases">
        <title>Thiomicrorhabdus sediminis sp.nov. and Thiomicrorhabdus xiamenensis sp.nov., novel sulfur-oxidizing bacteria isolated from coastal sediment.</title>
        <authorList>
            <person name="Liu X."/>
        </authorList>
    </citation>
    <scope>NUCLEOTIDE SEQUENCE [LARGE SCALE GENOMIC DNA]</scope>
    <source>
        <strain evidence="8 9">G2</strain>
    </source>
</reference>
<name>A0A7D4SZE6_9GAMM</name>
<dbReference type="Pfam" id="PF02814">
    <property type="entry name" value="UreE_N"/>
    <property type="match status" value="1"/>
</dbReference>
<dbReference type="HAMAP" id="MF_00822">
    <property type="entry name" value="UreE"/>
    <property type="match status" value="1"/>
</dbReference>
<evidence type="ECO:0000259" key="7">
    <source>
        <dbReference type="SMART" id="SM00988"/>
    </source>
</evidence>
<evidence type="ECO:0000256" key="5">
    <source>
        <dbReference type="HAMAP-Rule" id="MF_00822"/>
    </source>
</evidence>
<evidence type="ECO:0000256" key="1">
    <source>
        <dbReference type="ARBA" id="ARBA00004496"/>
    </source>
</evidence>
<dbReference type="Proteomes" id="UP000504724">
    <property type="component" value="Chromosome"/>
</dbReference>
<proteinExistence type="inferred from homology"/>
<dbReference type="InterPro" id="IPR012406">
    <property type="entry name" value="UreE"/>
</dbReference>
<dbReference type="PIRSF" id="PIRSF036402">
    <property type="entry name" value="Ureas_acces_UreE"/>
    <property type="match status" value="1"/>
</dbReference>
<accession>A0A7D4SZE6</accession>
<dbReference type="GO" id="GO:0065003">
    <property type="term" value="P:protein-containing complex assembly"/>
    <property type="evidence" value="ECO:0007669"/>
    <property type="project" value="InterPro"/>
</dbReference>
<dbReference type="InterPro" id="IPR036118">
    <property type="entry name" value="UreE_N_sf"/>
</dbReference>
<dbReference type="SUPFAM" id="SSF69287">
    <property type="entry name" value="Urease metallochaperone UreE, N-terminal domain"/>
    <property type="match status" value="1"/>
</dbReference>
<organism evidence="8 9">
    <name type="scientific">Thiomicrorhabdus xiamenensis</name>
    <dbReference type="NCBI Taxonomy" id="2739063"/>
    <lineage>
        <taxon>Bacteria</taxon>
        <taxon>Pseudomonadati</taxon>
        <taxon>Pseudomonadota</taxon>
        <taxon>Gammaproteobacteria</taxon>
        <taxon>Thiotrichales</taxon>
        <taxon>Piscirickettsiaceae</taxon>
        <taxon>Thiomicrorhabdus</taxon>
    </lineage>
</organism>
<dbReference type="RefSeq" id="WP_173286030.1">
    <property type="nucleotide sequence ID" value="NZ_CP054020.1"/>
</dbReference>
<dbReference type="GO" id="GO:0005737">
    <property type="term" value="C:cytoplasm"/>
    <property type="evidence" value="ECO:0007669"/>
    <property type="project" value="UniProtKB-SubCell"/>
</dbReference>
<dbReference type="Gene3D" id="3.30.70.790">
    <property type="entry name" value="UreE, C-terminal domain"/>
    <property type="match status" value="1"/>
</dbReference>
<evidence type="ECO:0000256" key="6">
    <source>
        <dbReference type="SAM" id="MobiDB-lite"/>
    </source>
</evidence>
<protein>
    <recommendedName>
        <fullName evidence="5">Urease accessory protein UreE</fullName>
    </recommendedName>
</protein>
<dbReference type="AlphaFoldDB" id="A0A7D4SZE6"/>
<evidence type="ECO:0000256" key="2">
    <source>
        <dbReference type="ARBA" id="ARBA00022490"/>
    </source>
</evidence>
<feature type="region of interest" description="Disordered" evidence="6">
    <location>
        <begin position="133"/>
        <end position="165"/>
    </location>
</feature>
<keyword evidence="2 5" id="KW-0963">Cytoplasm</keyword>
<feature type="domain" description="UreE urease accessory N-terminal" evidence="7">
    <location>
        <begin position="5"/>
        <end position="66"/>
    </location>
</feature>
<evidence type="ECO:0000256" key="4">
    <source>
        <dbReference type="ARBA" id="ARBA00023186"/>
    </source>
</evidence>
<evidence type="ECO:0000313" key="9">
    <source>
        <dbReference type="Proteomes" id="UP000504724"/>
    </source>
</evidence>
<comment type="subcellular location">
    <subcellularLocation>
        <location evidence="1 5">Cytoplasm</location>
    </subcellularLocation>
</comment>